<keyword evidence="1" id="KW-0677">Repeat</keyword>
<dbReference type="PROSITE" id="PS50837">
    <property type="entry name" value="NACHT"/>
    <property type="match status" value="1"/>
</dbReference>
<dbReference type="Gene3D" id="3.40.50.300">
    <property type="entry name" value="P-loop containing nucleotide triphosphate hydrolases"/>
    <property type="match status" value="1"/>
</dbReference>
<dbReference type="RefSeq" id="XP_043168588.1">
    <property type="nucleotide sequence ID" value="XM_043312653.1"/>
</dbReference>
<keyword evidence="5" id="KW-1185">Reference proteome</keyword>
<evidence type="ECO:0000256" key="2">
    <source>
        <dbReference type="SAM" id="MobiDB-lite"/>
    </source>
</evidence>
<dbReference type="GeneID" id="67016771"/>
<evidence type="ECO:0000259" key="3">
    <source>
        <dbReference type="PROSITE" id="PS50837"/>
    </source>
</evidence>
<evidence type="ECO:0000313" key="5">
    <source>
        <dbReference type="Proteomes" id="UP000676310"/>
    </source>
</evidence>
<accession>A0A8J2I643</accession>
<protein>
    <recommendedName>
        <fullName evidence="3">NACHT domain-containing protein</fullName>
    </recommendedName>
</protein>
<feature type="region of interest" description="Disordered" evidence="2">
    <location>
        <begin position="310"/>
        <end position="334"/>
    </location>
</feature>
<organism evidence="4 5">
    <name type="scientific">Alternaria atra</name>
    <dbReference type="NCBI Taxonomy" id="119953"/>
    <lineage>
        <taxon>Eukaryota</taxon>
        <taxon>Fungi</taxon>
        <taxon>Dikarya</taxon>
        <taxon>Ascomycota</taxon>
        <taxon>Pezizomycotina</taxon>
        <taxon>Dothideomycetes</taxon>
        <taxon>Pleosporomycetidae</taxon>
        <taxon>Pleosporales</taxon>
        <taxon>Pleosporineae</taxon>
        <taxon>Pleosporaceae</taxon>
        <taxon>Alternaria</taxon>
        <taxon>Alternaria sect. Ulocladioides</taxon>
    </lineage>
</organism>
<dbReference type="PANTHER" id="PTHR10039">
    <property type="entry name" value="AMELOGENIN"/>
    <property type="match status" value="1"/>
</dbReference>
<dbReference type="InterPro" id="IPR031350">
    <property type="entry name" value="Goodbye_dom"/>
</dbReference>
<dbReference type="PANTHER" id="PTHR10039:SF17">
    <property type="entry name" value="FUNGAL STAND N-TERMINAL GOODBYE DOMAIN-CONTAINING PROTEIN-RELATED"/>
    <property type="match status" value="1"/>
</dbReference>
<dbReference type="InterPro" id="IPR007111">
    <property type="entry name" value="NACHT_NTPase"/>
</dbReference>
<dbReference type="Pfam" id="PF24883">
    <property type="entry name" value="NPHP3_N"/>
    <property type="match status" value="1"/>
</dbReference>
<dbReference type="Proteomes" id="UP000676310">
    <property type="component" value="Unassembled WGS sequence"/>
</dbReference>
<sequence length="1604" mass="181431">MTKIPAQTSSSTDLGRLWEKALEEYRKECGENLKGMKASNINEVMNKVNDGMENFGTSRHSGGKGDRFRQAMGDHLGSMQKCINGMAEIGAAAGAFPPAMPVGLIFTAASGLISAFSAVRAEYDRIEEFFGYSSRFFERLAICESRADSDAVAIAIVRVFSQQLTVCGRVRYLIQGKGKRIKQFFKALWEAEDETLTTAYAAMHASIEELDQAIGFESYSAIRDVKDDMAINRSKMDVLDVKLSSFRKDLGQDIQQVYAESLKLEVVIKDGFYTVNTRLDESIALNHKIAKNHEKLVESQNAMAKMLSELSRQRHGQGKPQMQDPDPNSDASGGNFQALREIKKFFTRNQTTFPLWMDAHRENLAIHEDLCGSRVQNTAQWVYEHQSFKNWVDGKDPILWLKGTEGVGKSFLAQSIVENLSERQDEHICVAYFYFKEEYPYMQSRQNAFASATLQIADTHTKYAEQVAADLQESAEDLNEISTWKRFFLSRFPGGEEATDRLFLVFDGLDEAYLQPVGALSWFLRDLKRKNANISVLATSRPEETAVLGLLNPSVIDIRKENIRFDIRELVKRRLQTLPRVRKFSPAIKKTIIRKVVQQADSMLYVEHMVRRFASIGRGQAVLEELEKMPRSLHDLYRLLLAECRRGRSDAQYQAMKRLFAWLAFSKRSLSLAEASSLVQLTLSDDTFDVEEEVVGRSSRILELNQPRQTYGDTVDGDEEDADIDSVEDDIIPELQYRKLPLAFQDRSLRQFFTSAGVEADSETEFRTPATAAHLTILQMCMEIMIKAAESSGNQQSSELAMYAIQNWYEHLEELDVKSMTDDAIRQVVTSLYSITQNQNNLAKLFERLARPTDIYPERADGIAIPWIDILLPWLAKAKPRVAESLQIEVRDWIREVKCTNVLLPLARGHVQNWLNATDQVWILEKFRFAKAALLLMDDFEPNDAEPLLDIRAIEEKRDVPIACYKAFRAFGTTLSDYAYREPNKVRQRRWMETSIVYLEQSVTLMKEDNLEKVAALRILASMYSLNDQIADAIKSYDQAYAMLPPHVKGLSREGHADVDDVRLDISIAKAGAYAKKSDTENAVRMFNQARGILGEQSVVGSVLDDITLLFTEDNDKDGSKLMNVLAGWTERERNSWFFYCFETSMGRGALMRMLRAAKLANKTDALLSWLSTLANKIPANSYYLFNVKAAIAIMYHPVLGDIEKGRSVRFEMLEMEPKHDSWYKDSMKAAQSAIRSKLADISFHEFQLSIDPKKKEQLIEDLKLSRNADDENSKQDDKDNTSGTHITMLRTNMLRIMGPAIKYQKYMNELFNECMRGLEDDSAWNDSRNLRLLAKVLASLDGLERDAMIASSAQFSVLDRTLYGEGANFDIAESASDSENIDSDANDEATTNNEIVEASIEPIQLVTNRSISTLVQTTESIVPTSQALIDTTQSLVPTTRTLINTAPATTNDDSVQVVNCVPSLDDKAPTIATITKADEDLNGVKIGCDGGCGTFIDSWSQPFFFCLVCPNCDLCQECHKKRLKQTAGEIPEPWLSFCGPNHRYIKAPIKSWQGIKNGVIRIDGEKDRTVKEWLDGLKKERWQKAWDAFWTTQGGLKNIGDED</sequence>
<dbReference type="InterPro" id="IPR056884">
    <property type="entry name" value="NPHP3-like_N"/>
</dbReference>
<feature type="domain" description="NACHT" evidence="3">
    <location>
        <begin position="397"/>
        <end position="542"/>
    </location>
</feature>
<proteinExistence type="predicted"/>
<gene>
    <name evidence="4" type="ORF">ALTATR162_LOCUS5037</name>
</gene>
<reference evidence="4" key="1">
    <citation type="submission" date="2021-05" db="EMBL/GenBank/DDBJ databases">
        <authorList>
            <person name="Stam R."/>
        </authorList>
    </citation>
    <scope>NUCLEOTIDE SEQUENCE</scope>
    <source>
        <strain evidence="4">CS162</strain>
    </source>
</reference>
<evidence type="ECO:0000313" key="4">
    <source>
        <dbReference type="EMBL" id="CAG5158205.1"/>
    </source>
</evidence>
<dbReference type="OrthoDB" id="448455at2759"/>
<comment type="caution">
    <text evidence="4">The sequence shown here is derived from an EMBL/GenBank/DDBJ whole genome shotgun (WGS) entry which is preliminary data.</text>
</comment>
<dbReference type="Pfam" id="PF17109">
    <property type="entry name" value="Goodbye"/>
    <property type="match status" value="1"/>
</dbReference>
<dbReference type="InterPro" id="IPR027417">
    <property type="entry name" value="P-loop_NTPase"/>
</dbReference>
<dbReference type="EMBL" id="CAJRGZ010000018">
    <property type="protein sequence ID" value="CAG5158205.1"/>
    <property type="molecule type" value="Genomic_DNA"/>
</dbReference>
<evidence type="ECO:0000256" key="1">
    <source>
        <dbReference type="ARBA" id="ARBA00022737"/>
    </source>
</evidence>
<dbReference type="SUPFAM" id="SSF57850">
    <property type="entry name" value="RING/U-box"/>
    <property type="match status" value="1"/>
</dbReference>
<dbReference type="SUPFAM" id="SSF52540">
    <property type="entry name" value="P-loop containing nucleoside triphosphate hydrolases"/>
    <property type="match status" value="1"/>
</dbReference>
<name>A0A8J2I643_9PLEO</name>